<evidence type="ECO:0000256" key="11">
    <source>
        <dbReference type="ARBA" id="ARBA00023225"/>
    </source>
</evidence>
<keyword evidence="8" id="KW-0653">Protein transport</keyword>
<evidence type="ECO:0000256" key="1">
    <source>
        <dbReference type="ARBA" id="ARBA00004651"/>
    </source>
</evidence>
<reference evidence="14" key="1">
    <citation type="submission" date="2016-10" db="EMBL/GenBank/DDBJ databases">
        <title>Sequence of Gallionella enrichment culture.</title>
        <authorList>
            <person name="Poehlein A."/>
            <person name="Muehling M."/>
            <person name="Daniel R."/>
        </authorList>
    </citation>
    <scope>NUCLEOTIDE SEQUENCE</scope>
</reference>
<feature type="transmembrane region" description="Helical" evidence="13">
    <location>
        <begin position="36"/>
        <end position="58"/>
    </location>
</feature>
<evidence type="ECO:0000256" key="13">
    <source>
        <dbReference type="SAM" id="Phobius"/>
    </source>
</evidence>
<dbReference type="PRINTS" id="PR00950">
    <property type="entry name" value="TYPE3IMSPROT"/>
</dbReference>
<dbReference type="GO" id="GO:0005886">
    <property type="term" value="C:plasma membrane"/>
    <property type="evidence" value="ECO:0007669"/>
    <property type="project" value="UniProtKB-SubCell"/>
</dbReference>
<organism evidence="14">
    <name type="scientific">mine drainage metagenome</name>
    <dbReference type="NCBI Taxonomy" id="410659"/>
    <lineage>
        <taxon>unclassified sequences</taxon>
        <taxon>metagenomes</taxon>
        <taxon>ecological metagenomes</taxon>
    </lineage>
</organism>
<keyword evidence="10 13" id="KW-0472">Membrane</keyword>
<evidence type="ECO:0000256" key="12">
    <source>
        <dbReference type="SAM" id="MobiDB-lite"/>
    </source>
</evidence>
<keyword evidence="9 13" id="KW-1133">Transmembrane helix</keyword>
<dbReference type="InterPro" id="IPR006136">
    <property type="entry name" value="FlhB"/>
</dbReference>
<feature type="transmembrane region" description="Helical" evidence="13">
    <location>
        <begin position="185"/>
        <end position="211"/>
    </location>
</feature>
<gene>
    <name evidence="14" type="primary">flhB_17</name>
    <name evidence="14" type="ORF">GALL_357610</name>
</gene>
<dbReference type="NCBIfam" id="TIGR00328">
    <property type="entry name" value="flhB"/>
    <property type="match status" value="1"/>
</dbReference>
<keyword evidence="7" id="KW-1005">Bacterial flagellum biogenesis</keyword>
<dbReference type="FunFam" id="3.40.1690.10:FF:000001">
    <property type="entry name" value="Flagellar biosynthetic protein FlhB"/>
    <property type="match status" value="1"/>
</dbReference>
<dbReference type="PANTHER" id="PTHR30531">
    <property type="entry name" value="FLAGELLAR BIOSYNTHETIC PROTEIN FLHB"/>
    <property type="match status" value="1"/>
</dbReference>
<proteinExistence type="inferred from homology"/>
<sequence>MAEDSDLERTEPASPRRLEEARNKGNIPRSRELNTFTVLMTAGTTLFIMGVPLAQGLMQMMKRGLTFDRSSLNVPGLMWSSLMQATLDMLVLFFPLLLALLVAALAAPMLLGGWLMSAEALAPDFGRTNPFKGLSRILSVTSLAELGKAIAKSLVVGLVGFWVIWHDWQEMLGLANESLHGGTAHMIHLLGWSFILITAGMILIVAIDVPFQLWEYSRKLRMTKEEVRQEMKESEGDPQLKGRIRAMQREAARKRMMSEVPKADVIVTNPTHYAVALRYNEKEMRAPLVVAKGSYLLAERIRELGSENGIPILRTPPLARALYKHAELDQEIPAGLFAAVAEVLAYVYQLRSYNKQGGVKPELPATLPVPEGMDIVEET</sequence>
<dbReference type="InterPro" id="IPR029025">
    <property type="entry name" value="T3SS_substrate_exporter_C"/>
</dbReference>
<evidence type="ECO:0000256" key="7">
    <source>
        <dbReference type="ARBA" id="ARBA00022795"/>
    </source>
</evidence>
<dbReference type="SUPFAM" id="SSF160544">
    <property type="entry name" value="EscU C-terminal domain-like"/>
    <property type="match status" value="1"/>
</dbReference>
<keyword evidence="14" id="KW-0966">Cell projection</keyword>
<feature type="transmembrane region" description="Helical" evidence="13">
    <location>
        <begin position="93"/>
        <end position="116"/>
    </location>
</feature>
<evidence type="ECO:0000313" key="14">
    <source>
        <dbReference type="EMBL" id="OIQ82447.1"/>
    </source>
</evidence>
<evidence type="ECO:0000256" key="5">
    <source>
        <dbReference type="ARBA" id="ARBA00022475"/>
    </source>
</evidence>
<keyword evidence="14" id="KW-0969">Cilium</keyword>
<dbReference type="AlphaFoldDB" id="A0A1J5QRD4"/>
<dbReference type="Gene3D" id="3.40.1690.10">
    <property type="entry name" value="secretion proteins EscU"/>
    <property type="match status" value="1"/>
</dbReference>
<dbReference type="Pfam" id="PF01312">
    <property type="entry name" value="Bac_export_2"/>
    <property type="match status" value="1"/>
</dbReference>
<comment type="caution">
    <text evidence="14">The sequence shown here is derived from an EMBL/GenBank/DDBJ whole genome shotgun (WGS) entry which is preliminary data.</text>
</comment>
<comment type="similarity">
    <text evidence="2">Belongs to the type III secretion exporter family.</text>
</comment>
<evidence type="ECO:0000256" key="8">
    <source>
        <dbReference type="ARBA" id="ARBA00022927"/>
    </source>
</evidence>
<name>A0A1J5QRD4_9ZZZZ</name>
<evidence type="ECO:0000256" key="4">
    <source>
        <dbReference type="ARBA" id="ARBA00022448"/>
    </source>
</evidence>
<keyword evidence="5" id="KW-1003">Cell membrane</keyword>
<evidence type="ECO:0000256" key="2">
    <source>
        <dbReference type="ARBA" id="ARBA00010690"/>
    </source>
</evidence>
<keyword evidence="14" id="KW-0282">Flagellum</keyword>
<comment type="subcellular location">
    <subcellularLocation>
        <location evidence="1">Cell membrane</location>
        <topology evidence="1">Multi-pass membrane protein</topology>
    </subcellularLocation>
</comment>
<evidence type="ECO:0000256" key="10">
    <source>
        <dbReference type="ARBA" id="ARBA00023136"/>
    </source>
</evidence>
<dbReference type="PANTHER" id="PTHR30531:SF12">
    <property type="entry name" value="FLAGELLAR BIOSYNTHETIC PROTEIN FLHB"/>
    <property type="match status" value="1"/>
</dbReference>
<keyword evidence="4" id="KW-0813">Transport</keyword>
<protein>
    <recommendedName>
        <fullName evidence="3">Flagellar biosynthetic protein FlhB</fullName>
    </recommendedName>
</protein>
<dbReference type="EMBL" id="MLJW01000803">
    <property type="protein sequence ID" value="OIQ82447.1"/>
    <property type="molecule type" value="Genomic_DNA"/>
</dbReference>
<evidence type="ECO:0000256" key="9">
    <source>
        <dbReference type="ARBA" id="ARBA00022989"/>
    </source>
</evidence>
<feature type="compositionally biased region" description="Basic and acidic residues" evidence="12">
    <location>
        <begin position="7"/>
        <end position="23"/>
    </location>
</feature>
<dbReference type="InterPro" id="IPR006135">
    <property type="entry name" value="T3SS_substrate_exporter"/>
</dbReference>
<dbReference type="GO" id="GO:0009306">
    <property type="term" value="P:protein secretion"/>
    <property type="evidence" value="ECO:0007669"/>
    <property type="project" value="InterPro"/>
</dbReference>
<accession>A0A1J5QRD4</accession>
<evidence type="ECO:0000256" key="6">
    <source>
        <dbReference type="ARBA" id="ARBA00022692"/>
    </source>
</evidence>
<dbReference type="GO" id="GO:0044780">
    <property type="term" value="P:bacterial-type flagellum assembly"/>
    <property type="evidence" value="ECO:0007669"/>
    <property type="project" value="InterPro"/>
</dbReference>
<keyword evidence="11" id="KW-1006">Bacterial flagellum protein export</keyword>
<keyword evidence="6 13" id="KW-0812">Transmembrane</keyword>
<feature type="region of interest" description="Disordered" evidence="12">
    <location>
        <begin position="1"/>
        <end position="26"/>
    </location>
</feature>
<evidence type="ECO:0000256" key="3">
    <source>
        <dbReference type="ARBA" id="ARBA00021622"/>
    </source>
</evidence>
<dbReference type="Gene3D" id="6.10.250.2080">
    <property type="match status" value="1"/>
</dbReference>